<dbReference type="EMBL" id="JAEMHM010000020">
    <property type="protein sequence ID" value="MBJ6727091.1"/>
    <property type="molecule type" value="Genomic_DNA"/>
</dbReference>
<dbReference type="SUPFAM" id="SSF51161">
    <property type="entry name" value="Trimeric LpxA-like enzymes"/>
    <property type="match status" value="1"/>
</dbReference>
<comment type="similarity">
    <text evidence="1">Belongs to the transferase hexapeptide repeat family.</text>
</comment>
<name>A0A8J7S7K9_9BACT</name>
<evidence type="ECO:0000256" key="2">
    <source>
        <dbReference type="PIRSR" id="PIRSR620019-1"/>
    </source>
</evidence>
<dbReference type="InterPro" id="IPR050179">
    <property type="entry name" value="Trans_hexapeptide_repeat"/>
</dbReference>
<feature type="site" description="Increases basicity of active site His" evidence="2">
    <location>
        <position position="145"/>
    </location>
</feature>
<evidence type="ECO:0000313" key="4">
    <source>
        <dbReference type="EMBL" id="MBJ6727091.1"/>
    </source>
</evidence>
<dbReference type="PANTHER" id="PTHR43300">
    <property type="entry name" value="ACETYLTRANSFERASE"/>
    <property type="match status" value="1"/>
</dbReference>
<dbReference type="InterPro" id="IPR001451">
    <property type="entry name" value="Hexapep"/>
</dbReference>
<sequence length="221" mass="23024">MPVKKLLLFPFSGNARESLAAVMEANRREPSWELIGFIDDAPSTHGMSCCGVKVVGGREILVQMPETFVLAVPGSPESFNQRKGLIDSLNLPASRFATVMHPSACRAADANIGINTLIMSNVVVSCGVTIGNHCIILPNTVISHDSIVNEYCCIGSNISISGGVSIGANCYVGSGTKIKEKVTIGAGSLVGLGSNVISDIDAGVIAAGNPARVIKRLPPHI</sequence>
<comment type="caution">
    <text evidence="4">The sequence shown here is derived from an EMBL/GenBank/DDBJ whole genome shotgun (WGS) entry which is preliminary data.</text>
</comment>
<dbReference type="CDD" id="cd03360">
    <property type="entry name" value="LbH_AT_putative"/>
    <property type="match status" value="1"/>
</dbReference>
<proteinExistence type="inferred from homology"/>
<dbReference type="InterPro" id="IPR011004">
    <property type="entry name" value="Trimer_LpxA-like_sf"/>
</dbReference>
<evidence type="ECO:0000256" key="1">
    <source>
        <dbReference type="ARBA" id="ARBA00007274"/>
    </source>
</evidence>
<dbReference type="NCBIfam" id="TIGR03570">
    <property type="entry name" value="NeuD_NnaD"/>
    <property type="match status" value="1"/>
</dbReference>
<feature type="active site" description="Proton acceptor" evidence="2">
    <location>
        <position position="144"/>
    </location>
</feature>
<accession>A0A8J7S7K9</accession>
<dbReference type="AlphaFoldDB" id="A0A8J7S7K9"/>
<gene>
    <name evidence="4" type="ORF">JFN93_20465</name>
</gene>
<keyword evidence="5" id="KW-1185">Reference proteome</keyword>
<dbReference type="Gene3D" id="3.40.50.20">
    <property type="match status" value="1"/>
</dbReference>
<dbReference type="Gene3D" id="2.160.10.10">
    <property type="entry name" value="Hexapeptide repeat proteins"/>
    <property type="match status" value="1"/>
</dbReference>
<dbReference type="Proteomes" id="UP000636888">
    <property type="component" value="Unassembled WGS sequence"/>
</dbReference>
<dbReference type="RefSeq" id="WP_199386006.1">
    <property type="nucleotide sequence ID" value="NZ_JAEMHM010000020.1"/>
</dbReference>
<reference evidence="4" key="1">
    <citation type="submission" date="2020-12" db="EMBL/GenBank/DDBJ databases">
        <title>Geomonas sp. Red875, isolated from river sediment.</title>
        <authorList>
            <person name="Xu Z."/>
            <person name="Zhang Z."/>
            <person name="Masuda Y."/>
            <person name="Itoh H."/>
            <person name="Senoo K."/>
        </authorList>
    </citation>
    <scope>NUCLEOTIDE SEQUENCE</scope>
    <source>
        <strain evidence="4">Red875</strain>
    </source>
</reference>
<organism evidence="4 5">
    <name type="scientific">Geomesophilobacter sediminis</name>
    <dbReference type="NCBI Taxonomy" id="2798584"/>
    <lineage>
        <taxon>Bacteria</taxon>
        <taxon>Pseudomonadati</taxon>
        <taxon>Thermodesulfobacteriota</taxon>
        <taxon>Desulfuromonadia</taxon>
        <taxon>Geobacterales</taxon>
        <taxon>Geobacteraceae</taxon>
        <taxon>Geomesophilobacter</taxon>
    </lineage>
</organism>
<dbReference type="Pfam" id="PF00132">
    <property type="entry name" value="Hexapep"/>
    <property type="match status" value="1"/>
</dbReference>
<feature type="binding site" evidence="3">
    <location>
        <position position="74"/>
    </location>
    <ligand>
        <name>substrate</name>
    </ligand>
</feature>
<evidence type="ECO:0000256" key="3">
    <source>
        <dbReference type="PIRSR" id="PIRSR620019-2"/>
    </source>
</evidence>
<evidence type="ECO:0000313" key="5">
    <source>
        <dbReference type="Proteomes" id="UP000636888"/>
    </source>
</evidence>
<protein>
    <submittedName>
        <fullName evidence="4">NeuD/PglB/VioB family sugar acetyltransferase</fullName>
    </submittedName>
</protein>
<dbReference type="InterPro" id="IPR020019">
    <property type="entry name" value="AcTrfase_PglD-like"/>
</dbReference>
<dbReference type="PANTHER" id="PTHR43300:SF7">
    <property type="entry name" value="UDP-N-ACETYLBACILLOSAMINE N-ACETYLTRANSFERASE"/>
    <property type="match status" value="1"/>
</dbReference>